<dbReference type="InterPro" id="IPR051471">
    <property type="entry name" value="Bacterial_PTS_sugar_comp"/>
</dbReference>
<protein>
    <submittedName>
        <fullName evidence="3">PTS mannose transporter subunit IIA</fullName>
    </submittedName>
</protein>
<evidence type="ECO:0000256" key="1">
    <source>
        <dbReference type="ARBA" id="ARBA00022679"/>
    </source>
</evidence>
<keyword evidence="1" id="KW-0808">Transferase</keyword>
<dbReference type="PROSITE" id="PS51096">
    <property type="entry name" value="PTS_EIIA_TYPE_4"/>
    <property type="match status" value="1"/>
</dbReference>
<dbReference type="PANTHER" id="PTHR33799:SF1">
    <property type="entry name" value="PTS SYSTEM MANNOSE-SPECIFIC EIIAB COMPONENT-RELATED"/>
    <property type="match status" value="1"/>
</dbReference>
<feature type="domain" description="PTS EIIA type-4" evidence="2">
    <location>
        <begin position="1"/>
        <end position="121"/>
    </location>
</feature>
<sequence length="143" mass="15543">MNYLIATHGEFSKGIIDAVHLIAGEDIQLDYFSMSKSKSAESAEIEVRKYLKEKKGQPLIVLTDVFGGSVANLFTSLLLEDNSFQLVTGVSLPMILSMVLTVESDSQMLVSLGIEEAKKGIVHVNELLLTKGGIGNDDIIIED</sequence>
<proteinExistence type="predicted"/>
<dbReference type="InterPro" id="IPR004701">
    <property type="entry name" value="PTS_EIIA_man-typ"/>
</dbReference>
<dbReference type="InterPro" id="IPR036662">
    <property type="entry name" value="PTS_EIIA_man-typ_sf"/>
</dbReference>
<evidence type="ECO:0000259" key="2">
    <source>
        <dbReference type="PROSITE" id="PS51096"/>
    </source>
</evidence>
<keyword evidence="4" id="KW-1185">Reference proteome</keyword>
<accession>A0ABQ6Z330</accession>
<dbReference type="RefSeq" id="WP_161900841.1">
    <property type="nucleotide sequence ID" value="NZ_MAEL01000003.1"/>
</dbReference>
<dbReference type="Proteomes" id="UP000782705">
    <property type="component" value="Unassembled WGS sequence"/>
</dbReference>
<evidence type="ECO:0000313" key="3">
    <source>
        <dbReference type="EMBL" id="KAF1306067.1"/>
    </source>
</evidence>
<dbReference type="Pfam" id="PF03610">
    <property type="entry name" value="EIIA-man"/>
    <property type="match status" value="1"/>
</dbReference>
<organism evidence="3 4">
    <name type="scientific">Candidatus Enterococcus willemsii</name>
    <dbReference type="NCBI Taxonomy" id="1857215"/>
    <lineage>
        <taxon>Bacteria</taxon>
        <taxon>Bacillati</taxon>
        <taxon>Bacillota</taxon>
        <taxon>Bacilli</taxon>
        <taxon>Lactobacillales</taxon>
        <taxon>Enterococcaceae</taxon>
        <taxon>Enterococcus</taxon>
    </lineage>
</organism>
<reference evidence="3 4" key="1">
    <citation type="submission" date="2016-06" db="EMBL/GenBank/DDBJ databases">
        <title>Four novel species of enterococci isolated from chicken manure.</title>
        <authorList>
            <person name="Van Tyne D."/>
        </authorList>
    </citation>
    <scope>NUCLEOTIDE SEQUENCE [LARGE SCALE GENOMIC DNA]</scope>
    <source>
        <strain evidence="3 4">CU12B</strain>
    </source>
</reference>
<dbReference type="SUPFAM" id="SSF53062">
    <property type="entry name" value="PTS system fructose IIA component-like"/>
    <property type="match status" value="1"/>
</dbReference>
<name>A0ABQ6Z330_9ENTE</name>
<dbReference type="EMBL" id="MAEL01000003">
    <property type="protein sequence ID" value="KAF1306067.1"/>
    <property type="molecule type" value="Genomic_DNA"/>
</dbReference>
<dbReference type="PANTHER" id="PTHR33799">
    <property type="entry name" value="PTS PERMEASE-RELATED-RELATED"/>
    <property type="match status" value="1"/>
</dbReference>
<comment type="caution">
    <text evidence="3">The sequence shown here is derived from an EMBL/GenBank/DDBJ whole genome shotgun (WGS) entry which is preliminary data.</text>
</comment>
<gene>
    <name evidence="3" type="ORF">BAU17_02965</name>
</gene>
<dbReference type="Gene3D" id="3.40.50.510">
    <property type="entry name" value="Phosphotransferase system, mannose-type IIA component"/>
    <property type="match status" value="1"/>
</dbReference>
<evidence type="ECO:0000313" key="4">
    <source>
        <dbReference type="Proteomes" id="UP000782705"/>
    </source>
</evidence>